<comment type="caution">
    <text evidence="1">The sequence shown here is derived from an EMBL/GenBank/DDBJ whole genome shotgun (WGS) entry which is preliminary data.</text>
</comment>
<evidence type="ECO:0000313" key="2">
    <source>
        <dbReference type="Proteomes" id="UP000033434"/>
    </source>
</evidence>
<protein>
    <submittedName>
        <fullName evidence="1">Uncharacterized protein</fullName>
    </submittedName>
</protein>
<gene>
    <name evidence="1" type="ORF">N479_20745</name>
</gene>
<accession>A0A0F6A6T8</accession>
<organism evidence="1 2">
    <name type="scientific">Pseudoalteromonas luteoviolacea S4054</name>
    <dbReference type="NCBI Taxonomy" id="1129367"/>
    <lineage>
        <taxon>Bacteria</taxon>
        <taxon>Pseudomonadati</taxon>
        <taxon>Pseudomonadota</taxon>
        <taxon>Gammaproteobacteria</taxon>
        <taxon>Alteromonadales</taxon>
        <taxon>Pseudoalteromonadaceae</taxon>
        <taxon>Pseudoalteromonas</taxon>
    </lineage>
</organism>
<dbReference type="EMBL" id="AUXW01000174">
    <property type="protein sequence ID" value="KKE81927.1"/>
    <property type="molecule type" value="Genomic_DNA"/>
</dbReference>
<proteinExistence type="predicted"/>
<dbReference type="AlphaFoldDB" id="A0A0F6A6T8"/>
<reference evidence="1 2" key="1">
    <citation type="journal article" date="2015" name="BMC Genomics">
        <title>Genome mining reveals unlocked bioactive potential of marine Gram-negative bacteria.</title>
        <authorList>
            <person name="Machado H."/>
            <person name="Sonnenschein E.C."/>
            <person name="Melchiorsen J."/>
            <person name="Gram L."/>
        </authorList>
    </citation>
    <scope>NUCLEOTIDE SEQUENCE [LARGE SCALE GENOMIC DNA]</scope>
    <source>
        <strain evidence="1 2">S4054</strain>
    </source>
</reference>
<dbReference type="PATRIC" id="fig|1129367.4.peg.4223"/>
<name>A0A0F6A6T8_9GAMM</name>
<evidence type="ECO:0000313" key="1">
    <source>
        <dbReference type="EMBL" id="KKE81927.1"/>
    </source>
</evidence>
<sequence length="68" mass="7002">MISAIQLEQVGFLSLISFTAPIAGAYNLLNIRNTGDVVLPMSLGHALMDAGVVSGFIFHSPVNSNGGG</sequence>
<dbReference type="Proteomes" id="UP000033434">
    <property type="component" value="Unassembled WGS sequence"/>
</dbReference>